<evidence type="ECO:0000313" key="1">
    <source>
        <dbReference type="EMBL" id="MBX63606.1"/>
    </source>
</evidence>
<protein>
    <submittedName>
        <fullName evidence="1">Uncharacterized protein</fullName>
    </submittedName>
</protein>
<organism evidence="1">
    <name type="scientific">Rhizophora mucronata</name>
    <name type="common">Asiatic mangrove</name>
    <dbReference type="NCBI Taxonomy" id="61149"/>
    <lineage>
        <taxon>Eukaryota</taxon>
        <taxon>Viridiplantae</taxon>
        <taxon>Streptophyta</taxon>
        <taxon>Embryophyta</taxon>
        <taxon>Tracheophyta</taxon>
        <taxon>Spermatophyta</taxon>
        <taxon>Magnoliopsida</taxon>
        <taxon>eudicotyledons</taxon>
        <taxon>Gunneridae</taxon>
        <taxon>Pentapetalae</taxon>
        <taxon>rosids</taxon>
        <taxon>fabids</taxon>
        <taxon>Malpighiales</taxon>
        <taxon>Rhizophoraceae</taxon>
        <taxon>Rhizophora</taxon>
    </lineage>
</organism>
<sequence>MPLFGCYAPGLEA</sequence>
<reference evidence="1" key="1">
    <citation type="submission" date="2018-02" db="EMBL/GenBank/DDBJ databases">
        <title>Rhizophora mucronata_Transcriptome.</title>
        <authorList>
            <person name="Meera S.P."/>
            <person name="Sreeshan A."/>
            <person name="Augustine A."/>
        </authorList>
    </citation>
    <scope>NUCLEOTIDE SEQUENCE</scope>
    <source>
        <tissue evidence="1">Leaf</tissue>
    </source>
</reference>
<dbReference type="EMBL" id="GGEC01083122">
    <property type="protein sequence ID" value="MBX63606.1"/>
    <property type="molecule type" value="Transcribed_RNA"/>
</dbReference>
<name>A0A2P2Q9D9_RHIMU</name>
<proteinExistence type="predicted"/>
<accession>A0A2P2Q9D9</accession>